<proteinExistence type="predicted"/>
<evidence type="ECO:0000313" key="1">
    <source>
        <dbReference type="EMBL" id="KAJ9069864.1"/>
    </source>
</evidence>
<gene>
    <name evidence="1" type="ORF">DSO57_1014347</name>
</gene>
<dbReference type="Proteomes" id="UP001165960">
    <property type="component" value="Unassembled WGS sequence"/>
</dbReference>
<sequence>MKLLSLTVLIGLAFGRGSRSQNQKDDTRVMWCLLNFYRDDNGMPPMYLDDRLMEAAYFHSEDQANMGRMSHQGSRGSNFQQRVRRASYPVTSGAENVAWGQRDVTAVMEAWVNSPGHEANILSWNRCFGYGESNRFWTQLFSSGDDCTESNLPDCSDFE</sequence>
<name>A0ACC2T5D2_9FUNG</name>
<comment type="caution">
    <text evidence="1">The sequence shown here is derived from an EMBL/GenBank/DDBJ whole genome shotgun (WGS) entry which is preliminary data.</text>
</comment>
<evidence type="ECO:0000313" key="2">
    <source>
        <dbReference type="Proteomes" id="UP001165960"/>
    </source>
</evidence>
<keyword evidence="2" id="KW-1185">Reference proteome</keyword>
<dbReference type="EMBL" id="QTSX02003605">
    <property type="protein sequence ID" value="KAJ9069864.1"/>
    <property type="molecule type" value="Genomic_DNA"/>
</dbReference>
<accession>A0ACC2T5D2</accession>
<protein>
    <submittedName>
        <fullName evidence="1">Uncharacterized protein</fullName>
    </submittedName>
</protein>
<organism evidence="1 2">
    <name type="scientific">Entomophthora muscae</name>
    <dbReference type="NCBI Taxonomy" id="34485"/>
    <lineage>
        <taxon>Eukaryota</taxon>
        <taxon>Fungi</taxon>
        <taxon>Fungi incertae sedis</taxon>
        <taxon>Zoopagomycota</taxon>
        <taxon>Entomophthoromycotina</taxon>
        <taxon>Entomophthoromycetes</taxon>
        <taxon>Entomophthorales</taxon>
        <taxon>Entomophthoraceae</taxon>
        <taxon>Entomophthora</taxon>
    </lineage>
</organism>
<reference evidence="1" key="1">
    <citation type="submission" date="2022-04" db="EMBL/GenBank/DDBJ databases">
        <title>Genome of the entomopathogenic fungus Entomophthora muscae.</title>
        <authorList>
            <person name="Elya C."/>
            <person name="Lovett B.R."/>
            <person name="Lee E."/>
            <person name="Macias A.M."/>
            <person name="Hajek A.E."/>
            <person name="De Bivort B.L."/>
            <person name="Kasson M.T."/>
            <person name="De Fine Licht H.H."/>
            <person name="Stajich J.E."/>
        </authorList>
    </citation>
    <scope>NUCLEOTIDE SEQUENCE</scope>
    <source>
        <strain evidence="1">Berkeley</strain>
    </source>
</reference>